<sequence length="383" mass="42286">MNQQYERLFQAVNLPNGSQLSSRFAMAPMVAAGSTYDGFVGEDDLKYFERRNQTGALLLTGAANVGPFGNAFGYGLGIQSDEHITGMKKLASTMKAQGAKAMLQIFHPGRQAKYSYQDEEKVYGPSTKDFVFLDYPVTGMTNEEVYEFVQYFADATKRAIEAGFDGVEIHGANHYLIQQFFSELSNEREDEWGGSREKRAAFPLAVVKAVREVANEHAKDDFIIGYRISPEEIHGEIVGYNLDDALYLIDQVAELGVDYIHVSQFGPTGFKNKARLGEHKGEVINEVVRELLADRTLLIGAGDLTSPDKLLEALNYVDILAMGSAAIVEPDLMQKLKAGAEDAVTLHVDDISDLALPERFYMMVGALKGNGSVPKETIEQIEK</sequence>
<dbReference type="PANTHER" id="PTHR43656:SF2">
    <property type="entry name" value="BINDING OXIDOREDUCTASE, PUTATIVE (AFU_ORTHOLOGUE AFUA_2G08260)-RELATED"/>
    <property type="match status" value="1"/>
</dbReference>
<keyword evidence="1" id="KW-0285">Flavoprotein</keyword>
<feature type="domain" description="NADH:flavin oxidoreductase/NADH oxidase N-terminal" evidence="3">
    <location>
        <begin position="8"/>
        <end position="342"/>
    </location>
</feature>
<protein>
    <submittedName>
        <fullName evidence="4">NADH-dependent flavin oxidoreductase</fullName>
    </submittedName>
</protein>
<dbReference type="InterPro" id="IPR051799">
    <property type="entry name" value="NADH_flavin_oxidoreductase"/>
</dbReference>
<evidence type="ECO:0000259" key="3">
    <source>
        <dbReference type="Pfam" id="PF00724"/>
    </source>
</evidence>
<organism evidence="4 5">
    <name type="scientific">Ruoffia halotolerans</name>
    <dbReference type="NCBI Taxonomy" id="2748684"/>
    <lineage>
        <taxon>Bacteria</taxon>
        <taxon>Bacillati</taxon>
        <taxon>Bacillota</taxon>
        <taxon>Bacilli</taxon>
        <taxon>Lactobacillales</taxon>
        <taxon>Aerococcaceae</taxon>
        <taxon>Ruoffia</taxon>
    </lineage>
</organism>
<name>A0A839A3U2_9LACT</name>
<dbReference type="RefSeq" id="WP_218930615.1">
    <property type="nucleotide sequence ID" value="NZ_JACAOA010000007.1"/>
</dbReference>
<dbReference type="Proteomes" id="UP000571018">
    <property type="component" value="Unassembled WGS sequence"/>
</dbReference>
<dbReference type="AlphaFoldDB" id="A0A839A3U2"/>
<reference evidence="4 5" key="1">
    <citation type="submission" date="2020-06" db="EMBL/GenBank/DDBJ databases">
        <title>Reclassification of Facklamia ignava, Facklamia soureckii and Facklami tabacinasalis as Falseniella iganva gen. nov., comb. nov., Hutsoniella ignava gen. nov., comb. nov., and Ruoffia tabacinasalis gen. nov., comb. nov and description of Ruoffia haltotolerans sp. nov., isolated from hypersaline Inland Sea of Qatar.</title>
        <authorList>
            <person name="Fotedar R."/>
            <person name="Sankaranarayanan K."/>
            <person name="Lawson P."/>
            <person name="Caldwell M."/>
            <person name="Zeyara A."/>
            <person name="Al Malki A."/>
            <person name="Ali M."/>
        </authorList>
    </citation>
    <scope>NUCLEOTIDE SEQUENCE [LARGE SCALE GENOMIC DNA]</scope>
    <source>
        <strain evidence="4 5">INB8</strain>
    </source>
</reference>
<gene>
    <name evidence="4" type="ORF">HW423_03745</name>
</gene>
<dbReference type="Pfam" id="PF00724">
    <property type="entry name" value="Oxidored_FMN"/>
    <property type="match status" value="1"/>
</dbReference>
<proteinExistence type="predicted"/>
<evidence type="ECO:0000256" key="1">
    <source>
        <dbReference type="ARBA" id="ARBA00022630"/>
    </source>
</evidence>
<comment type="caution">
    <text evidence="4">The sequence shown here is derived from an EMBL/GenBank/DDBJ whole genome shotgun (WGS) entry which is preliminary data.</text>
</comment>
<dbReference type="GO" id="GO:0016491">
    <property type="term" value="F:oxidoreductase activity"/>
    <property type="evidence" value="ECO:0007669"/>
    <property type="project" value="UniProtKB-KW"/>
</dbReference>
<keyword evidence="5" id="KW-1185">Reference proteome</keyword>
<dbReference type="InterPro" id="IPR001155">
    <property type="entry name" value="OxRdtase_FMN_N"/>
</dbReference>
<dbReference type="PANTHER" id="PTHR43656">
    <property type="entry name" value="BINDING OXIDOREDUCTASE, PUTATIVE (AFU_ORTHOLOGUE AFUA_2G08260)-RELATED"/>
    <property type="match status" value="1"/>
</dbReference>
<evidence type="ECO:0000313" key="5">
    <source>
        <dbReference type="Proteomes" id="UP000571018"/>
    </source>
</evidence>
<evidence type="ECO:0000256" key="2">
    <source>
        <dbReference type="ARBA" id="ARBA00023002"/>
    </source>
</evidence>
<dbReference type="InterPro" id="IPR013785">
    <property type="entry name" value="Aldolase_TIM"/>
</dbReference>
<accession>A0A839A3U2</accession>
<evidence type="ECO:0000313" key="4">
    <source>
        <dbReference type="EMBL" id="MBA5728896.1"/>
    </source>
</evidence>
<dbReference type="SUPFAM" id="SSF51395">
    <property type="entry name" value="FMN-linked oxidoreductases"/>
    <property type="match status" value="1"/>
</dbReference>
<dbReference type="Gene3D" id="3.20.20.70">
    <property type="entry name" value="Aldolase class I"/>
    <property type="match status" value="1"/>
</dbReference>
<keyword evidence="2" id="KW-0560">Oxidoreductase</keyword>
<dbReference type="EMBL" id="JACAOA010000007">
    <property type="protein sequence ID" value="MBA5728896.1"/>
    <property type="molecule type" value="Genomic_DNA"/>
</dbReference>
<dbReference type="GO" id="GO:0010181">
    <property type="term" value="F:FMN binding"/>
    <property type="evidence" value="ECO:0007669"/>
    <property type="project" value="InterPro"/>
</dbReference>
<dbReference type="CDD" id="cd04735">
    <property type="entry name" value="OYE_like_4_FMN"/>
    <property type="match status" value="1"/>
</dbReference>